<keyword evidence="1" id="KW-0732">Signal</keyword>
<dbReference type="AlphaFoldDB" id="A0A817AMX7"/>
<evidence type="ECO:0000256" key="1">
    <source>
        <dbReference type="SAM" id="SignalP"/>
    </source>
</evidence>
<protein>
    <submittedName>
        <fullName evidence="2">(rape) hypothetical protein</fullName>
    </submittedName>
</protein>
<feature type="chain" id="PRO_5032602402" evidence="1">
    <location>
        <begin position="24"/>
        <end position="92"/>
    </location>
</feature>
<feature type="signal peptide" evidence="1">
    <location>
        <begin position="1"/>
        <end position="23"/>
    </location>
</feature>
<dbReference type="EMBL" id="HG994358">
    <property type="protein sequence ID" value="CAF2280923.1"/>
    <property type="molecule type" value="Genomic_DNA"/>
</dbReference>
<feature type="non-terminal residue" evidence="2">
    <location>
        <position position="1"/>
    </location>
</feature>
<sequence length="92" mass="10332">MKSGVLFATLLVIFVSCASNIFAKSSCEDKTDISSQAPSPQLDIQIKNQVLHDKKIKPHAANNPIGFCQECAHHCIRKKRFMLECRNFACYC</sequence>
<gene>
    <name evidence="2" type="ORF">DARMORV10_A04P19930.1</name>
</gene>
<proteinExistence type="predicted"/>
<reference evidence="2" key="1">
    <citation type="submission" date="2021-01" db="EMBL/GenBank/DDBJ databases">
        <authorList>
            <consortium name="Genoscope - CEA"/>
            <person name="William W."/>
        </authorList>
    </citation>
    <scope>NUCLEOTIDE SEQUENCE</scope>
</reference>
<dbReference type="Proteomes" id="UP001295469">
    <property type="component" value="Chromosome A04"/>
</dbReference>
<accession>A0A817AMX7</accession>
<evidence type="ECO:0000313" key="2">
    <source>
        <dbReference type="EMBL" id="CAF2280923.1"/>
    </source>
</evidence>
<name>A0A817AMX7_BRANA</name>
<organism evidence="2">
    <name type="scientific">Brassica napus</name>
    <name type="common">Rape</name>
    <dbReference type="NCBI Taxonomy" id="3708"/>
    <lineage>
        <taxon>Eukaryota</taxon>
        <taxon>Viridiplantae</taxon>
        <taxon>Streptophyta</taxon>
        <taxon>Embryophyta</taxon>
        <taxon>Tracheophyta</taxon>
        <taxon>Spermatophyta</taxon>
        <taxon>Magnoliopsida</taxon>
        <taxon>eudicotyledons</taxon>
        <taxon>Gunneridae</taxon>
        <taxon>Pentapetalae</taxon>
        <taxon>rosids</taxon>
        <taxon>malvids</taxon>
        <taxon>Brassicales</taxon>
        <taxon>Brassicaceae</taxon>
        <taxon>Brassiceae</taxon>
        <taxon>Brassica</taxon>
    </lineage>
</organism>
<dbReference type="PROSITE" id="PS51257">
    <property type="entry name" value="PROKAR_LIPOPROTEIN"/>
    <property type="match status" value="1"/>
</dbReference>